<accession>A0A5C7ATN3</accession>
<keyword evidence="2" id="KW-0808">Transferase</keyword>
<dbReference type="PANTHER" id="PTHR12526:SF630">
    <property type="entry name" value="GLYCOSYLTRANSFERASE"/>
    <property type="match status" value="1"/>
</dbReference>
<dbReference type="Gene3D" id="3.40.50.2000">
    <property type="entry name" value="Glycogen Phosphorylase B"/>
    <property type="match status" value="2"/>
</dbReference>
<reference evidence="3" key="1">
    <citation type="submission" date="2019-08" db="EMBL/GenBank/DDBJ databases">
        <title>Seonamhaeicola sediminis sp. nov., isolated from marine sediment.</title>
        <authorList>
            <person name="Cao W.R."/>
        </authorList>
    </citation>
    <scope>NUCLEOTIDE SEQUENCE [LARGE SCALE GENOMIC DNA]</scope>
    <source>
        <strain evidence="3">Gy8</strain>
    </source>
</reference>
<dbReference type="InterPro" id="IPR001296">
    <property type="entry name" value="Glyco_trans_1"/>
</dbReference>
<sequence length="411" mass="47083">MKSIIFKIPEFPHLSETFIVAQIETAITLGYDVQILTRRLIETEASKIPTRILKYDLLNKIIVENYKIPKNKVLRLLKWVFLIVENFKSIKAIFKYHGEFSKFSLTWLYQLHFYKQFNTAHAIHVQYGTNVNPLDVLKKVGFLKPSLIVTFHGHDVFFPISGYIHNNGYYDNLFGFGDLITANTPYLGDKILKLGCPNELLKLIPVGVDTDFFYPITSIQNRKDILRLITVGRLEEVKGHKYCVEVVKTLVKQGIKVELTIIGEGSERLNLQALIKEYQLEKHVNLLGAKSQEEIRSELCKHDVYLLLSVISFNGLRESQGLATLEAQACGLPVIVFDSGGVKYTLKEDHTGFICNEYDTEEVSLKVKEFIINPAKLNAMSDNAIEFVKNNFSQKVLNEKWRTIYQELNNG</sequence>
<evidence type="ECO:0000313" key="2">
    <source>
        <dbReference type="EMBL" id="TXE12038.1"/>
    </source>
</evidence>
<evidence type="ECO:0000313" key="3">
    <source>
        <dbReference type="Proteomes" id="UP000321790"/>
    </source>
</evidence>
<dbReference type="EMBL" id="VOSC01000019">
    <property type="protein sequence ID" value="TXE12038.1"/>
    <property type="molecule type" value="Genomic_DNA"/>
</dbReference>
<proteinExistence type="predicted"/>
<dbReference type="Pfam" id="PF00534">
    <property type="entry name" value="Glycos_transf_1"/>
    <property type="match status" value="1"/>
</dbReference>
<evidence type="ECO:0000259" key="1">
    <source>
        <dbReference type="Pfam" id="PF00534"/>
    </source>
</evidence>
<dbReference type="SUPFAM" id="SSF53756">
    <property type="entry name" value="UDP-Glycosyltransferase/glycogen phosphorylase"/>
    <property type="match status" value="1"/>
</dbReference>
<dbReference type="GO" id="GO:0016757">
    <property type="term" value="F:glycosyltransferase activity"/>
    <property type="evidence" value="ECO:0007669"/>
    <property type="project" value="InterPro"/>
</dbReference>
<dbReference type="RefSeq" id="WP_147134194.1">
    <property type="nucleotide sequence ID" value="NZ_VOSC01000019.1"/>
</dbReference>
<organism evidence="2 3">
    <name type="scientific">Seonamhaeicola algicola</name>
    <dbReference type="NCBI Taxonomy" id="1719036"/>
    <lineage>
        <taxon>Bacteria</taxon>
        <taxon>Pseudomonadati</taxon>
        <taxon>Bacteroidota</taxon>
        <taxon>Flavobacteriia</taxon>
        <taxon>Flavobacteriales</taxon>
        <taxon>Flavobacteriaceae</taxon>
    </lineage>
</organism>
<dbReference type="OrthoDB" id="832722at2"/>
<comment type="caution">
    <text evidence="2">The sequence shown here is derived from an EMBL/GenBank/DDBJ whole genome shotgun (WGS) entry which is preliminary data.</text>
</comment>
<dbReference type="PANTHER" id="PTHR12526">
    <property type="entry name" value="GLYCOSYLTRANSFERASE"/>
    <property type="match status" value="1"/>
</dbReference>
<gene>
    <name evidence="2" type="ORF">FUA26_08220</name>
</gene>
<keyword evidence="3" id="KW-1185">Reference proteome</keyword>
<dbReference type="AlphaFoldDB" id="A0A5C7ATN3"/>
<protein>
    <submittedName>
        <fullName evidence="2">Colanic acid biosynthesis glycosyltransferase WcaL</fullName>
    </submittedName>
</protein>
<name>A0A5C7ATN3_9FLAO</name>
<dbReference type="Proteomes" id="UP000321790">
    <property type="component" value="Unassembled WGS sequence"/>
</dbReference>
<feature type="domain" description="Glycosyl transferase family 1" evidence="1">
    <location>
        <begin position="226"/>
        <end position="386"/>
    </location>
</feature>